<dbReference type="Proteomes" id="UP000178187">
    <property type="component" value="Unassembled WGS sequence"/>
</dbReference>
<dbReference type="AlphaFoldDB" id="A0A1G1KY19"/>
<reference evidence="2 3" key="1">
    <citation type="journal article" date="2016" name="Nat. Commun.">
        <title>Thousands of microbial genomes shed light on interconnected biogeochemical processes in an aquifer system.</title>
        <authorList>
            <person name="Anantharaman K."/>
            <person name="Brown C.T."/>
            <person name="Hug L.A."/>
            <person name="Sharon I."/>
            <person name="Castelle C.J."/>
            <person name="Probst A.J."/>
            <person name="Thomas B.C."/>
            <person name="Singh A."/>
            <person name="Wilkins M.J."/>
            <person name="Karaoz U."/>
            <person name="Brodie E.L."/>
            <person name="Williams K.H."/>
            <person name="Hubbard S.S."/>
            <person name="Banfield J.F."/>
        </authorList>
    </citation>
    <scope>NUCLEOTIDE SEQUENCE [LARGE SCALE GENOMIC DNA]</scope>
</reference>
<evidence type="ECO:0000313" key="3">
    <source>
        <dbReference type="Proteomes" id="UP000178187"/>
    </source>
</evidence>
<protein>
    <submittedName>
        <fullName evidence="2">Uncharacterized protein</fullName>
    </submittedName>
</protein>
<keyword evidence="1" id="KW-1133">Transmembrane helix</keyword>
<evidence type="ECO:0000313" key="2">
    <source>
        <dbReference type="EMBL" id="OGW97519.1"/>
    </source>
</evidence>
<evidence type="ECO:0000256" key="1">
    <source>
        <dbReference type="SAM" id="Phobius"/>
    </source>
</evidence>
<keyword evidence="1" id="KW-0472">Membrane</keyword>
<keyword evidence="1" id="KW-0812">Transmembrane</keyword>
<comment type="caution">
    <text evidence="2">The sequence shown here is derived from an EMBL/GenBank/DDBJ whole genome shotgun (WGS) entry which is preliminary data.</text>
</comment>
<dbReference type="EMBL" id="MHFR01000041">
    <property type="protein sequence ID" value="OGW97519.1"/>
    <property type="molecule type" value="Genomic_DNA"/>
</dbReference>
<sequence>MNKPKEEQIKYWIKEYIQGEVDAPEIARAKKKLVGQYIAPAPFLFLKPVFWIPALSAFVIFIMSVYFIKSNMQSQTPEGPIPISQPLVMKQSAENLSLEYPGSAVINHVSSEVGPFMVYQLNPSDRPLTVIWMFPERV</sequence>
<name>A0A1G1KY19_9BACT</name>
<feature type="transmembrane region" description="Helical" evidence="1">
    <location>
        <begin position="50"/>
        <end position="68"/>
    </location>
</feature>
<organism evidence="2 3">
    <name type="scientific">Candidatus Danuiimicrobium aquiferis</name>
    <dbReference type="NCBI Taxonomy" id="1801832"/>
    <lineage>
        <taxon>Bacteria</taxon>
        <taxon>Pseudomonadati</taxon>
        <taxon>Candidatus Omnitrophota</taxon>
        <taxon>Candidatus Danuiimicrobium</taxon>
    </lineage>
</organism>
<gene>
    <name evidence="2" type="ORF">A3G33_05025</name>
</gene>
<proteinExistence type="predicted"/>
<accession>A0A1G1KY19</accession>